<name>A0ACB9GKV3_9ASTR</name>
<gene>
    <name evidence="1" type="ORF">L1987_42451</name>
</gene>
<comment type="caution">
    <text evidence="1">The sequence shown here is derived from an EMBL/GenBank/DDBJ whole genome shotgun (WGS) entry which is preliminary data.</text>
</comment>
<sequence length="1651" mass="183244">MEETTPTVSSPPATSNHDNNARIIVNSSKIREESEVSASENDDLAGSQFPGGTFLPAAQLSKDTSVVEKGVSSLPHNPAEASRTTAPSNKRKGTEKNRVPFVISFSDDDSGSDSEEYKKGSTIESGEMTSGAMENRNMSTSLVNSQPQMVKQTAKTNTKSPKKLSTSRTFVSSMHRVNGTKFKNGGSPFVGVRTHLKKSNAPSIIKFGQAQNVHINSNKLQDLRQLIAIRENELKSKAGKLDKEVASSSKRNSSDMNLKSITVKSKNFTERVVFEPKEQEKKRLKVGEPPRKAIVSVGQHGRPPSESTVAAGVAISVGQHDRPPSESTVASGVAISVGQQDRPPSESTVATGVAISVGQHDRPPSESTVVSGVAISVGQQDRPPSESTVATGVAISVGQHDRPPSESTVATGVAISVGQHGISALENDGLKSRYEGNYCDKEILGGTGQSSTMQQQIKEVKNHDIPSKNLPLGSGNGITRNSTQHNRITNLGESSAQLMTKKNTTSPPRQGSLTNSSFWNHFGATTGEMDIKSLLEIEELQDKELDEAQEHRRKCEIEERNALKAYRKAQRALAEANTRCSYLYHKRNLFSANLRSHVMEDSNMFWSNMPHQHAEANVNSTTNMSENDMPHHQVQNECGEPNTSGSEPQEEDKTNDVGSSFHENNSNNILAEDEQTSGFGLKAGDSSLDSQGEGICSERNNEINNNSVTIDTNEDSLLLEATLRSQLFARLGNRNSKKNESGQSMETATVEREDGEIMEDSGNIPSSQTEKDQIYDIGDIVMSERSISEQPVSIKDQCDVDKYPVDYGSFLAEPILKSAFGHVKLTAMVSSMQSHTENTQMHTDDIVGEKKVVIGGYGAWPTDSVSNSLLDLYVTEVGSYSNNLPINPFWPLCMFELRGKCNDDECPWQHVRDYSSKNIDSNSNDRGSLCLAPPTYLVCLDSLKADSHPYKYLVAPTIEQRWQKYFSASLVVSSSILAVLNSDELCLHGPETRIEVHGVWNRQSSYFHGQNVKEGLQDEHTDGIYQRLEMAFLNLSQKVGKQKGHRESLIILARALEEHPTSVLLWIVYLHIYYSNLKSIGKDDMFRYAIDHNDSSYELRLMFINSREKLDDRLLAYNTALSALCCHASTPNRVPEFDSERILDLFLQMINCLCSSGEVHNAIQKVYGLLSSTNRSTDLHAQSLPDIQKSLTIPDRCVLWICSIYLLMYKKLPDSIIQQFECQKELSAIEWHSVQLTDVEKQQAVTLIELVNEYIDIKSYQCKRTAISQQFALNHIKCRAVLKGFDSCKDLLKKYIQLYPSCVELVLLSIRVNGFDSTESTFAAFEEALTNWVEEHGIQCIWNQYAGYALESGKVDFAKEIMDRWFHSISETHNLKNDTLNTSAWISSLTQTDTVFGLLNLSLHKQLQNDHTEARNAIEQAFEVASSDDYNHCVKEHAMCLLKKDFGFGRARLDGFLNMMNRYLTDSRVLPSPEPLSRSFIKSIGKSKMQKLVNNLLCPVSSDSSLLNLVLESCFGPPLLPFEASERPADVIDLAKAVMEMRPANYMLALCICKNQSDASASISFWASVQLIDSLFQAVPVAPESVFVEAADLLKNMVGFRSMLESFHKRALTVYPFSLRLWKSYSGLYDDDNTNQSNAVIEMAREKGIKL</sequence>
<evidence type="ECO:0000313" key="1">
    <source>
        <dbReference type="EMBL" id="KAI3783372.1"/>
    </source>
</evidence>
<reference evidence="2" key="1">
    <citation type="journal article" date="2022" name="Mol. Ecol. Resour.">
        <title>The genomes of chicory, endive, great burdock and yacon provide insights into Asteraceae palaeo-polyploidization history and plant inulin production.</title>
        <authorList>
            <person name="Fan W."/>
            <person name="Wang S."/>
            <person name="Wang H."/>
            <person name="Wang A."/>
            <person name="Jiang F."/>
            <person name="Liu H."/>
            <person name="Zhao H."/>
            <person name="Xu D."/>
            <person name="Zhang Y."/>
        </authorList>
    </citation>
    <scope>NUCLEOTIDE SEQUENCE [LARGE SCALE GENOMIC DNA]</scope>
    <source>
        <strain evidence="2">cv. Yunnan</strain>
    </source>
</reference>
<reference evidence="1 2" key="2">
    <citation type="journal article" date="2022" name="Mol. Ecol. Resour.">
        <title>The genomes of chicory, endive, great burdock and yacon provide insights into Asteraceae paleo-polyploidization history and plant inulin production.</title>
        <authorList>
            <person name="Fan W."/>
            <person name="Wang S."/>
            <person name="Wang H."/>
            <person name="Wang A."/>
            <person name="Jiang F."/>
            <person name="Liu H."/>
            <person name="Zhao H."/>
            <person name="Xu D."/>
            <person name="Zhang Y."/>
        </authorList>
    </citation>
    <scope>NUCLEOTIDE SEQUENCE [LARGE SCALE GENOMIC DNA]</scope>
    <source>
        <strain evidence="2">cv. Yunnan</strain>
        <tissue evidence="1">Leaves</tissue>
    </source>
</reference>
<dbReference type="Proteomes" id="UP001056120">
    <property type="component" value="Linkage Group LG14"/>
</dbReference>
<keyword evidence="2" id="KW-1185">Reference proteome</keyword>
<evidence type="ECO:0000313" key="2">
    <source>
        <dbReference type="Proteomes" id="UP001056120"/>
    </source>
</evidence>
<organism evidence="1 2">
    <name type="scientific">Smallanthus sonchifolius</name>
    <dbReference type="NCBI Taxonomy" id="185202"/>
    <lineage>
        <taxon>Eukaryota</taxon>
        <taxon>Viridiplantae</taxon>
        <taxon>Streptophyta</taxon>
        <taxon>Embryophyta</taxon>
        <taxon>Tracheophyta</taxon>
        <taxon>Spermatophyta</taxon>
        <taxon>Magnoliopsida</taxon>
        <taxon>eudicotyledons</taxon>
        <taxon>Gunneridae</taxon>
        <taxon>Pentapetalae</taxon>
        <taxon>asterids</taxon>
        <taxon>campanulids</taxon>
        <taxon>Asterales</taxon>
        <taxon>Asteraceae</taxon>
        <taxon>Asteroideae</taxon>
        <taxon>Heliantheae alliance</taxon>
        <taxon>Millerieae</taxon>
        <taxon>Smallanthus</taxon>
    </lineage>
</organism>
<accession>A0ACB9GKV3</accession>
<protein>
    <submittedName>
        <fullName evidence="1">Uncharacterized protein</fullName>
    </submittedName>
</protein>
<dbReference type="EMBL" id="CM042031">
    <property type="protein sequence ID" value="KAI3783372.1"/>
    <property type="molecule type" value="Genomic_DNA"/>
</dbReference>
<proteinExistence type="predicted"/>